<organism evidence="1 2">
    <name type="scientific">Vibrio cholerae</name>
    <dbReference type="NCBI Taxonomy" id="666"/>
    <lineage>
        <taxon>Bacteria</taxon>
        <taxon>Pseudomonadati</taxon>
        <taxon>Pseudomonadota</taxon>
        <taxon>Gammaproteobacteria</taxon>
        <taxon>Vibrionales</taxon>
        <taxon>Vibrionaceae</taxon>
        <taxon>Vibrio</taxon>
    </lineage>
</organism>
<accession>A0A655VMH7</accession>
<reference evidence="1 2" key="1">
    <citation type="submission" date="2015-07" db="EMBL/GenBank/DDBJ databases">
        <authorList>
            <consortium name="Pathogen Informatics"/>
        </authorList>
    </citation>
    <scope>NUCLEOTIDE SEQUENCE [LARGE SCALE GENOMIC DNA]</scope>
    <source>
        <strain evidence="1 2">A316</strain>
    </source>
</reference>
<protein>
    <submittedName>
        <fullName evidence="1">Uncharacterized protein</fullName>
    </submittedName>
</protein>
<proteinExistence type="predicted"/>
<sequence length="55" mass="6538">MAGSDRLSHVYQNSQKQLLDISMQLNGHEKEIAEKIELQLENYQPFFNHDAYWDN</sequence>
<dbReference type="EMBL" id="CWQY01000002">
    <property type="protein sequence ID" value="CSC05003.1"/>
    <property type="molecule type" value="Genomic_DNA"/>
</dbReference>
<name>A0A655VMH7_VIBCL</name>
<gene>
    <name evidence="1" type="ORF">ERS013200_00408</name>
</gene>
<dbReference type="Proteomes" id="UP000041770">
    <property type="component" value="Unassembled WGS sequence"/>
</dbReference>
<evidence type="ECO:0000313" key="1">
    <source>
        <dbReference type="EMBL" id="CSC05003.1"/>
    </source>
</evidence>
<dbReference type="AlphaFoldDB" id="A0A655VMH7"/>
<evidence type="ECO:0000313" key="2">
    <source>
        <dbReference type="Proteomes" id="UP000041770"/>
    </source>
</evidence>